<reference evidence="5 6" key="1">
    <citation type="submission" date="2021-01" db="EMBL/GenBank/DDBJ databases">
        <title>Sequencing the genomes of 1000 actinobacteria strains.</title>
        <authorList>
            <person name="Klenk H.-P."/>
        </authorList>
    </citation>
    <scope>NUCLEOTIDE SEQUENCE [LARGE SCALE GENOMIC DNA]</scope>
    <source>
        <strain evidence="5 6">DSM 100204</strain>
    </source>
</reference>
<keyword evidence="6" id="KW-1185">Reference proteome</keyword>
<proteinExistence type="predicted"/>
<organism evidence="5 6">
    <name type="scientific">Micromonospora luteifusca</name>
    <dbReference type="NCBI Taxonomy" id="709860"/>
    <lineage>
        <taxon>Bacteria</taxon>
        <taxon>Bacillati</taxon>
        <taxon>Actinomycetota</taxon>
        <taxon>Actinomycetes</taxon>
        <taxon>Micromonosporales</taxon>
        <taxon>Micromonosporaceae</taxon>
        <taxon>Micromonospora</taxon>
    </lineage>
</organism>
<comment type="caution">
    <text evidence="5">The sequence shown here is derived from an EMBL/GenBank/DDBJ whole genome shotgun (WGS) entry which is preliminary data.</text>
</comment>
<evidence type="ECO:0000256" key="1">
    <source>
        <dbReference type="ARBA" id="ARBA00022741"/>
    </source>
</evidence>
<protein>
    <recommendedName>
        <fullName evidence="4">Orc1-like AAA ATPase domain-containing protein</fullName>
    </recommendedName>
</protein>
<dbReference type="PANTHER" id="PTHR16305:SF35">
    <property type="entry name" value="TRANSCRIPTIONAL ACTIVATOR DOMAIN"/>
    <property type="match status" value="1"/>
</dbReference>
<dbReference type="RefSeq" id="WP_204943168.1">
    <property type="nucleotide sequence ID" value="NZ_JAFBBP010000001.1"/>
</dbReference>
<dbReference type="Pfam" id="PF13191">
    <property type="entry name" value="AAA_16"/>
    <property type="match status" value="1"/>
</dbReference>
<evidence type="ECO:0000313" key="5">
    <source>
        <dbReference type="EMBL" id="MBM7492256.1"/>
    </source>
</evidence>
<feature type="region of interest" description="Disordered" evidence="3">
    <location>
        <begin position="695"/>
        <end position="718"/>
    </location>
</feature>
<feature type="domain" description="Orc1-like AAA ATPase" evidence="4">
    <location>
        <begin position="28"/>
        <end position="180"/>
    </location>
</feature>
<dbReference type="Proteomes" id="UP000764837">
    <property type="component" value="Unassembled WGS sequence"/>
</dbReference>
<evidence type="ECO:0000313" key="6">
    <source>
        <dbReference type="Proteomes" id="UP000764837"/>
    </source>
</evidence>
<dbReference type="InterPro" id="IPR041664">
    <property type="entry name" value="AAA_16"/>
</dbReference>
<evidence type="ECO:0000256" key="3">
    <source>
        <dbReference type="SAM" id="MobiDB-lite"/>
    </source>
</evidence>
<dbReference type="EMBL" id="JAFBBP010000001">
    <property type="protein sequence ID" value="MBM7492256.1"/>
    <property type="molecule type" value="Genomic_DNA"/>
</dbReference>
<dbReference type="SUPFAM" id="SSF52540">
    <property type="entry name" value="P-loop containing nucleoside triphosphate hydrolases"/>
    <property type="match status" value="1"/>
</dbReference>
<feature type="region of interest" description="Disordered" evidence="3">
    <location>
        <begin position="1"/>
        <end position="21"/>
    </location>
</feature>
<accession>A0ABS2LVP5</accession>
<sequence>MIDGSEDKTRGGGGPVPVRPERLRGPVEFVGRAAELARLRQLVEAPPCLILLEGEPGIGKSRLVAELLAELPGHHLVGECDDVPEPFPLGVLLDAIRGSADRLGALSPVAGALAPLLPELADALPAAPLPLTDPAAERHRLFRAVAAVLAALTPATLLLEDLHWADPATCELLAYLSTHPVDGLAVVLTARTAAPGGSTPIHDALARTPPWSVTRVALSPLDADDVRRLAARTLRLDDPPQQLTATLLDRTAGIPFVVEEVLRTLAERGGDPLADDSVPFVLRDVLLWRLRPLDEATREVLGAAAVLGLAPDQRIIASVLSLDRVAVGAALTAAHRAGLLHDAGDGLRFRHDLARQVVYDLVPRENREWLHLRVARVLEQELPKPVAQLAHHYRRAGSGADFVRNAEAAADLATERGDDATAASFLLQTMDVAELPRPVRVRLAAKLGRSAIDGLSQAEAIPVLERLLADRRLPPGARGELGLVLGRMLRQQGEALRGYTEIERAVPYLRAPRRKAPALAVLAAPDTVVGRHVDDHLARCAEAESAATASGDPGAHLAARITRASLLLELGDPAAWAIITELRASAELADRPREHARACLNWAQGALHAGHPAQAETLLAAGRALVDETGYERLTSLVEATELSLDRAAGRLDGLVERLARLVASTERMPVTLLDARVELATVLARTATADTAATAATADSADTAATTASADGDSGSGDQVELAERALREVVVDARRVGAIWPLVQALSALARLTLAARPDEAVRHATEALSLVRGKGILAWAAEAVLVLAEAAVAAGEPARAAAAVTELEIGIAGRDAPLALAALRRCRELVPA</sequence>
<feature type="compositionally biased region" description="Basic and acidic residues" evidence="3">
    <location>
        <begin position="1"/>
        <end position="10"/>
    </location>
</feature>
<name>A0ABS2LVP5_9ACTN</name>
<keyword evidence="2" id="KW-0067">ATP-binding</keyword>
<dbReference type="InterPro" id="IPR027417">
    <property type="entry name" value="P-loop_NTPase"/>
</dbReference>
<evidence type="ECO:0000256" key="2">
    <source>
        <dbReference type="ARBA" id="ARBA00022840"/>
    </source>
</evidence>
<gene>
    <name evidence="5" type="ORF">JOD64_003478</name>
</gene>
<dbReference type="PANTHER" id="PTHR16305">
    <property type="entry name" value="TESTICULAR SOLUBLE ADENYLYL CYCLASE"/>
    <property type="match status" value="1"/>
</dbReference>
<keyword evidence="1" id="KW-0547">Nucleotide-binding</keyword>
<evidence type="ECO:0000259" key="4">
    <source>
        <dbReference type="Pfam" id="PF13191"/>
    </source>
</evidence>